<protein>
    <recommendedName>
        <fullName evidence="1">Transposase IS4-like domain-containing protein</fullName>
    </recommendedName>
</protein>
<dbReference type="GO" id="GO:0006313">
    <property type="term" value="P:DNA transposition"/>
    <property type="evidence" value="ECO:0007669"/>
    <property type="project" value="InterPro"/>
</dbReference>
<organism evidence="2 3">
    <name type="scientific">Candidatus Falkowbacteria bacterium RIFCSPLOWO2_12_FULL_45_13</name>
    <dbReference type="NCBI Taxonomy" id="1797991"/>
    <lineage>
        <taxon>Bacteria</taxon>
        <taxon>Candidatus Falkowiibacteriota</taxon>
    </lineage>
</organism>
<accession>A0A1F5SZJ5</accession>
<sequence length="502" mass="58281">MSAIKVWTHNPEKVEAAILAGEEQEEDLTKYGANEFAVDFLKQSGLWGPLLVKPDRGKENGKDWKKIAGIAILLELLHVGHLAKAEKVIKDTKLMVELGFTLEEVATARGRGKGVLHRDTVRNYFKAIPQEESIKEFYEYVNLLRRKRWNRGKVYVADGFELEVCGKTYEGVGKVYDDKAGKWKYGYKVVILMNVEKERERIMGVAIGPINSDERKLLAEIFEDLGKHVDKIKNIMDVIVLDRGYWGYDFMQETIVKKYGIDYVLIAKKSFMFVKEDLRHMIDSKQIKFQERRLYNPSKKEHEDVKVGYVNDLYHGYVSKAQPYQGMVNVVVLLKTIKEGKGKKQKEIFYVTNKRITGDPLKIVKLYASRWSVENQGIRDLSQRWLIRIPAGRTLNAVTARICLILKLYNAMKIMEMKHGQEWQKNKEEIKAWGERSFIGGQGIIVYANGYFATFSSRQYKILIETRTRRITEERLKASYLKNLERLLPKEQFEVVQQKLTC</sequence>
<reference evidence="2 3" key="1">
    <citation type="journal article" date="2016" name="Nat. Commun.">
        <title>Thousands of microbial genomes shed light on interconnected biogeochemical processes in an aquifer system.</title>
        <authorList>
            <person name="Anantharaman K."/>
            <person name="Brown C.T."/>
            <person name="Hug L.A."/>
            <person name="Sharon I."/>
            <person name="Castelle C.J."/>
            <person name="Probst A.J."/>
            <person name="Thomas B.C."/>
            <person name="Singh A."/>
            <person name="Wilkins M.J."/>
            <person name="Karaoz U."/>
            <person name="Brodie E.L."/>
            <person name="Williams K.H."/>
            <person name="Hubbard S.S."/>
            <person name="Banfield J.F."/>
        </authorList>
    </citation>
    <scope>NUCLEOTIDE SEQUENCE [LARGE SCALE GENOMIC DNA]</scope>
</reference>
<dbReference type="Pfam" id="PF01609">
    <property type="entry name" value="DDE_Tnp_1"/>
    <property type="match status" value="1"/>
</dbReference>
<dbReference type="InterPro" id="IPR002559">
    <property type="entry name" value="Transposase_11"/>
</dbReference>
<gene>
    <name evidence="2" type="ORF">A3H09_00295</name>
</gene>
<dbReference type="GO" id="GO:0004803">
    <property type="term" value="F:transposase activity"/>
    <property type="evidence" value="ECO:0007669"/>
    <property type="project" value="InterPro"/>
</dbReference>
<dbReference type="SUPFAM" id="SSF53098">
    <property type="entry name" value="Ribonuclease H-like"/>
    <property type="match status" value="1"/>
</dbReference>
<dbReference type="AlphaFoldDB" id="A0A1F5SZJ5"/>
<dbReference type="GO" id="GO:0003677">
    <property type="term" value="F:DNA binding"/>
    <property type="evidence" value="ECO:0007669"/>
    <property type="project" value="InterPro"/>
</dbReference>
<comment type="caution">
    <text evidence="2">The sequence shown here is derived from an EMBL/GenBank/DDBJ whole genome shotgun (WGS) entry which is preliminary data.</text>
</comment>
<dbReference type="InterPro" id="IPR012337">
    <property type="entry name" value="RNaseH-like_sf"/>
</dbReference>
<feature type="domain" description="Transposase IS4-like" evidence="1">
    <location>
        <begin position="152"/>
        <end position="410"/>
    </location>
</feature>
<dbReference type="Proteomes" id="UP000176915">
    <property type="component" value="Unassembled WGS sequence"/>
</dbReference>
<proteinExistence type="predicted"/>
<dbReference type="EMBL" id="MFFY01000004">
    <property type="protein sequence ID" value="OGF32120.1"/>
    <property type="molecule type" value="Genomic_DNA"/>
</dbReference>
<evidence type="ECO:0000313" key="3">
    <source>
        <dbReference type="Proteomes" id="UP000176915"/>
    </source>
</evidence>
<name>A0A1F5SZJ5_9BACT</name>
<evidence type="ECO:0000259" key="1">
    <source>
        <dbReference type="Pfam" id="PF01609"/>
    </source>
</evidence>
<evidence type="ECO:0000313" key="2">
    <source>
        <dbReference type="EMBL" id="OGF32120.1"/>
    </source>
</evidence>